<dbReference type="eggNOG" id="COG4907">
    <property type="taxonomic scope" value="Bacteria"/>
</dbReference>
<feature type="domain" description="DUF2207" evidence="3">
    <location>
        <begin position="31"/>
        <end position="203"/>
    </location>
</feature>
<feature type="transmembrane region" description="Helical" evidence="2">
    <location>
        <begin position="430"/>
        <end position="449"/>
    </location>
</feature>
<dbReference type="KEGG" id="bco:Bcell_0794"/>
<evidence type="ECO:0000256" key="2">
    <source>
        <dbReference type="SAM" id="Phobius"/>
    </source>
</evidence>
<evidence type="ECO:0008006" key="7">
    <source>
        <dbReference type="Google" id="ProtNLM"/>
    </source>
</evidence>
<dbReference type="AlphaFoldDB" id="E6U0M7"/>
<dbReference type="HOGENOM" id="CLU_035983_0_0_9"/>
<feature type="compositionally biased region" description="Gly residues" evidence="1">
    <location>
        <begin position="567"/>
        <end position="585"/>
    </location>
</feature>
<feature type="compositionally biased region" description="Low complexity" evidence="1">
    <location>
        <begin position="551"/>
        <end position="566"/>
    </location>
</feature>
<evidence type="ECO:0000259" key="3">
    <source>
        <dbReference type="Pfam" id="PF09972"/>
    </source>
</evidence>
<feature type="region of interest" description="Disordered" evidence="1">
    <location>
        <begin position="551"/>
        <end position="585"/>
    </location>
</feature>
<dbReference type="RefSeq" id="WP_013487416.1">
    <property type="nucleotide sequence ID" value="NC_014829.1"/>
</dbReference>
<dbReference type="STRING" id="649639.Bcell_0794"/>
<dbReference type="Pfam" id="PF09972">
    <property type="entry name" value="DUF2207"/>
    <property type="match status" value="1"/>
</dbReference>
<keyword evidence="2" id="KW-0472">Membrane</keyword>
<dbReference type="OrthoDB" id="5507254at2"/>
<gene>
    <name evidence="5" type="ordered locus">Bcell_0794</name>
</gene>
<sequence length="585" mass="65803">MFKKKVFMLTSITMLLLLLFVPSKVLAVDYTIDSLHIQAELLENGDVSVTETNIYTFNGEFNGIIRGLVPNQDINAEIIDLHAVENSEPLTIESDGYTHRIHRSGSDETIEITLTYTIKNGVQVYEDVGQFYWAFIDSQNESDYESLKIEVMPPTTSTNVSTDSVIAIGYDEAFEKEKIVEDGSVIFDLGKVRSNRDANIRVAYPSEFFPSAPLLKGELKETIIAEEEARYAAIQEAEEKREFYSSFGNTVLPLLAAVLFFIFLKDYLKYRSKQISIARELEKVDRPPLTELSLPATISLTNYHQLSSNAMAAALLDLVRKGNVKQVEEKTFELVHSNALLEHEEILIAWLFERVGDGQRFSLKQLKAYGKYNNNSSNYLERLNKWKSAIKKEINENNLYENKSWYRAMISSSSLFLTPLFILFGMNELFGYVATTGVIALAYLLYGIIYNPKTYKGSLIFYQWQQFKQHYRQLSHEYWDSWSEDEQMRAFLFALGIGEDDLKKKNRELLKHFEANQTHFNSNSAAAFDPTFSFYALALMSQSTSSSFQSTNNSLGSMSSGSSGSTFTGGGGGGVGGGGGGSGAF</sequence>
<dbReference type="InterPro" id="IPR048389">
    <property type="entry name" value="YciQ-like_C"/>
</dbReference>
<dbReference type="Proteomes" id="UP000001401">
    <property type="component" value="Chromosome"/>
</dbReference>
<keyword evidence="2" id="KW-0812">Transmembrane</keyword>
<keyword evidence="2" id="KW-1133">Transmembrane helix</keyword>
<name>E6U0M7_EVAC2</name>
<evidence type="ECO:0000313" key="6">
    <source>
        <dbReference type="Proteomes" id="UP000001401"/>
    </source>
</evidence>
<reference evidence="5" key="1">
    <citation type="submission" date="2010-12" db="EMBL/GenBank/DDBJ databases">
        <title>Complete sequence of Bacillus cellulosilyticus DSM 2522.</title>
        <authorList>
            <consortium name="US DOE Joint Genome Institute"/>
            <person name="Lucas S."/>
            <person name="Copeland A."/>
            <person name="Lapidus A."/>
            <person name="Cheng J.-F."/>
            <person name="Bruce D."/>
            <person name="Goodwin L."/>
            <person name="Pitluck S."/>
            <person name="Chertkov O."/>
            <person name="Detter J.C."/>
            <person name="Han C."/>
            <person name="Tapia R."/>
            <person name="Land M."/>
            <person name="Hauser L."/>
            <person name="Jeffries C."/>
            <person name="Kyrpides N."/>
            <person name="Ivanova N."/>
            <person name="Mikhailova N."/>
            <person name="Brumm P."/>
            <person name="Mead D."/>
            <person name="Woyke T."/>
        </authorList>
    </citation>
    <scope>NUCLEOTIDE SEQUENCE [LARGE SCALE GENOMIC DNA]</scope>
    <source>
        <strain evidence="5">DSM 2522</strain>
    </source>
</reference>
<proteinExistence type="predicted"/>
<accession>E6U0M7</accession>
<feature type="transmembrane region" description="Helical" evidence="2">
    <location>
        <begin position="405"/>
        <end position="424"/>
    </location>
</feature>
<feature type="domain" description="Predicted membrane protein YciQ-like C-terminal" evidence="4">
    <location>
        <begin position="301"/>
        <end position="469"/>
    </location>
</feature>
<evidence type="ECO:0000259" key="4">
    <source>
        <dbReference type="Pfam" id="PF20990"/>
    </source>
</evidence>
<protein>
    <recommendedName>
        <fullName evidence="7">DUF2207 domain-containing protein</fullName>
    </recommendedName>
</protein>
<evidence type="ECO:0000313" key="5">
    <source>
        <dbReference type="EMBL" id="ADU29075.1"/>
    </source>
</evidence>
<feature type="transmembrane region" description="Helical" evidence="2">
    <location>
        <begin position="243"/>
        <end position="264"/>
    </location>
</feature>
<organism evidence="5 6">
    <name type="scientific">Evansella cellulosilytica (strain ATCC 21833 / DSM 2522 / FERM P-1141 / JCM 9156 / N-4)</name>
    <name type="common">Bacillus cellulosilyticus</name>
    <dbReference type="NCBI Taxonomy" id="649639"/>
    <lineage>
        <taxon>Bacteria</taxon>
        <taxon>Bacillati</taxon>
        <taxon>Bacillota</taxon>
        <taxon>Bacilli</taxon>
        <taxon>Bacillales</taxon>
        <taxon>Bacillaceae</taxon>
        <taxon>Evansella</taxon>
    </lineage>
</organism>
<dbReference type="EMBL" id="CP002394">
    <property type="protein sequence ID" value="ADU29075.1"/>
    <property type="molecule type" value="Genomic_DNA"/>
</dbReference>
<dbReference type="Pfam" id="PF20990">
    <property type="entry name" value="DUF2207_C"/>
    <property type="match status" value="1"/>
</dbReference>
<keyword evidence="6" id="KW-1185">Reference proteome</keyword>
<evidence type="ECO:0000256" key="1">
    <source>
        <dbReference type="SAM" id="MobiDB-lite"/>
    </source>
</evidence>
<dbReference type="InterPro" id="IPR018702">
    <property type="entry name" value="DUF2207"/>
</dbReference>